<name>A7EHN4_SCLS1</name>
<gene>
    <name evidence="1" type="ORF">SS1G_04826</name>
</gene>
<reference evidence="2" key="1">
    <citation type="journal article" date="2011" name="PLoS Genet.">
        <title>Genomic analysis of the necrotrophic fungal pathogens Sclerotinia sclerotiorum and Botrytis cinerea.</title>
        <authorList>
            <person name="Amselem J."/>
            <person name="Cuomo C.A."/>
            <person name="van Kan J.A."/>
            <person name="Viaud M."/>
            <person name="Benito E.P."/>
            <person name="Couloux A."/>
            <person name="Coutinho P.M."/>
            <person name="de Vries R.P."/>
            <person name="Dyer P.S."/>
            <person name="Fillinger S."/>
            <person name="Fournier E."/>
            <person name="Gout L."/>
            <person name="Hahn M."/>
            <person name="Kohn L."/>
            <person name="Lapalu N."/>
            <person name="Plummer K.M."/>
            <person name="Pradier J.M."/>
            <person name="Quevillon E."/>
            <person name="Sharon A."/>
            <person name="Simon A."/>
            <person name="ten Have A."/>
            <person name="Tudzynski B."/>
            <person name="Tudzynski P."/>
            <person name="Wincker P."/>
            <person name="Andrew M."/>
            <person name="Anthouard V."/>
            <person name="Beever R.E."/>
            <person name="Beffa R."/>
            <person name="Benoit I."/>
            <person name="Bouzid O."/>
            <person name="Brault B."/>
            <person name="Chen Z."/>
            <person name="Choquer M."/>
            <person name="Collemare J."/>
            <person name="Cotton P."/>
            <person name="Danchin E.G."/>
            <person name="Da Silva C."/>
            <person name="Gautier A."/>
            <person name="Giraud C."/>
            <person name="Giraud T."/>
            <person name="Gonzalez C."/>
            <person name="Grossetete S."/>
            <person name="Guldener U."/>
            <person name="Henrissat B."/>
            <person name="Howlett B.J."/>
            <person name="Kodira C."/>
            <person name="Kretschmer M."/>
            <person name="Lappartient A."/>
            <person name="Leroch M."/>
            <person name="Levis C."/>
            <person name="Mauceli E."/>
            <person name="Neuveglise C."/>
            <person name="Oeser B."/>
            <person name="Pearson M."/>
            <person name="Poulain J."/>
            <person name="Poussereau N."/>
            <person name="Quesneville H."/>
            <person name="Rascle C."/>
            <person name="Schumacher J."/>
            <person name="Segurens B."/>
            <person name="Sexton A."/>
            <person name="Silva E."/>
            <person name="Sirven C."/>
            <person name="Soanes D.M."/>
            <person name="Talbot N.J."/>
            <person name="Templeton M."/>
            <person name="Yandava C."/>
            <person name="Yarden O."/>
            <person name="Zeng Q."/>
            <person name="Rollins J.A."/>
            <person name="Lebrun M.H."/>
            <person name="Dickman M."/>
        </authorList>
    </citation>
    <scope>NUCLEOTIDE SEQUENCE [LARGE SCALE GENOMIC DNA]</scope>
    <source>
        <strain evidence="2">ATCC 18683 / 1980 / Ss-1</strain>
    </source>
</reference>
<evidence type="ECO:0000313" key="2">
    <source>
        <dbReference type="Proteomes" id="UP000001312"/>
    </source>
</evidence>
<sequence>MENGKQTKWHRNSRLIFRYYVKLSEPLKGVRPPNRQIDFVVSRYSWSARKDSLWNLM</sequence>
<proteinExistence type="predicted"/>
<dbReference type="RefSeq" id="XP_001595018.1">
    <property type="nucleotide sequence ID" value="XM_001594968.1"/>
</dbReference>
<keyword evidence="2" id="KW-1185">Reference proteome</keyword>
<evidence type="ECO:0000313" key="1">
    <source>
        <dbReference type="EMBL" id="EDO02350.1"/>
    </source>
</evidence>
<accession>A7EHN4</accession>
<dbReference type="AlphaFoldDB" id="A7EHN4"/>
<dbReference type="InParanoid" id="A7EHN4"/>
<dbReference type="Proteomes" id="UP000001312">
    <property type="component" value="Unassembled WGS sequence"/>
</dbReference>
<organism evidence="1 2">
    <name type="scientific">Sclerotinia sclerotiorum (strain ATCC 18683 / 1980 / Ss-1)</name>
    <name type="common">White mold</name>
    <name type="synonym">Whetzelinia sclerotiorum</name>
    <dbReference type="NCBI Taxonomy" id="665079"/>
    <lineage>
        <taxon>Eukaryota</taxon>
        <taxon>Fungi</taxon>
        <taxon>Dikarya</taxon>
        <taxon>Ascomycota</taxon>
        <taxon>Pezizomycotina</taxon>
        <taxon>Leotiomycetes</taxon>
        <taxon>Helotiales</taxon>
        <taxon>Sclerotiniaceae</taxon>
        <taxon>Sclerotinia</taxon>
    </lineage>
</organism>
<dbReference type="EMBL" id="CH476625">
    <property type="protein sequence ID" value="EDO02350.1"/>
    <property type="molecule type" value="Genomic_DNA"/>
</dbReference>
<dbReference type="HOGENOM" id="CLU_2997839_0_0_1"/>
<dbReference type="KEGG" id="ssl:SS1G_04826"/>
<dbReference type="GeneID" id="5490843"/>
<protein>
    <submittedName>
        <fullName evidence="1">Uncharacterized protein</fullName>
    </submittedName>
</protein>